<dbReference type="RefSeq" id="WP_131608374.1">
    <property type="nucleotide sequence ID" value="NZ_SJSM01000004.1"/>
</dbReference>
<name>A0A4R0ND17_9SPHI</name>
<keyword evidence="11" id="KW-1185">Reference proteome</keyword>
<reference evidence="10 11" key="1">
    <citation type="submission" date="2019-02" db="EMBL/GenBank/DDBJ databases">
        <title>Pedobacter sp. RP-3-8 sp. nov., isolated from Arctic soil.</title>
        <authorList>
            <person name="Dahal R.H."/>
        </authorList>
    </citation>
    <scope>NUCLEOTIDE SEQUENCE [LARGE SCALE GENOMIC DNA]</scope>
    <source>
        <strain evidence="10 11">RP-3-8</strain>
    </source>
</reference>
<dbReference type="SUPFAM" id="SSF56954">
    <property type="entry name" value="Outer membrane efflux proteins (OEP)"/>
    <property type="match status" value="1"/>
</dbReference>
<keyword evidence="7" id="KW-0998">Cell outer membrane</keyword>
<feature type="coiled-coil region" evidence="8">
    <location>
        <begin position="363"/>
        <end position="428"/>
    </location>
</feature>
<evidence type="ECO:0000256" key="2">
    <source>
        <dbReference type="ARBA" id="ARBA00007613"/>
    </source>
</evidence>
<gene>
    <name evidence="10" type="ORF">EZ444_08860</name>
</gene>
<dbReference type="GO" id="GO:0015288">
    <property type="term" value="F:porin activity"/>
    <property type="evidence" value="ECO:0007669"/>
    <property type="project" value="TreeGrafter"/>
</dbReference>
<evidence type="ECO:0000256" key="7">
    <source>
        <dbReference type="ARBA" id="ARBA00023237"/>
    </source>
</evidence>
<organism evidence="10 11">
    <name type="scientific">Pedobacter hiemivivus</name>
    <dbReference type="NCBI Taxonomy" id="2530454"/>
    <lineage>
        <taxon>Bacteria</taxon>
        <taxon>Pseudomonadati</taxon>
        <taxon>Bacteroidota</taxon>
        <taxon>Sphingobacteriia</taxon>
        <taxon>Sphingobacteriales</taxon>
        <taxon>Sphingobacteriaceae</taxon>
        <taxon>Pedobacter</taxon>
    </lineage>
</organism>
<keyword evidence="9" id="KW-0732">Signal</keyword>
<feature type="chain" id="PRO_5020943327" evidence="9">
    <location>
        <begin position="21"/>
        <end position="437"/>
    </location>
</feature>
<keyword evidence="8" id="KW-0175">Coiled coil</keyword>
<evidence type="ECO:0000313" key="10">
    <source>
        <dbReference type="EMBL" id="TCC96962.1"/>
    </source>
</evidence>
<evidence type="ECO:0000256" key="4">
    <source>
        <dbReference type="ARBA" id="ARBA00022452"/>
    </source>
</evidence>
<keyword evidence="5" id="KW-0812">Transmembrane</keyword>
<feature type="signal peptide" evidence="9">
    <location>
        <begin position="1"/>
        <end position="20"/>
    </location>
</feature>
<comment type="subcellular location">
    <subcellularLocation>
        <location evidence="1">Cell outer membrane</location>
    </subcellularLocation>
</comment>
<keyword evidence="6" id="KW-0472">Membrane</keyword>
<dbReference type="GO" id="GO:1990281">
    <property type="term" value="C:efflux pump complex"/>
    <property type="evidence" value="ECO:0007669"/>
    <property type="project" value="TreeGrafter"/>
</dbReference>
<dbReference type="Proteomes" id="UP000291117">
    <property type="component" value="Unassembled WGS sequence"/>
</dbReference>
<evidence type="ECO:0000256" key="6">
    <source>
        <dbReference type="ARBA" id="ARBA00023136"/>
    </source>
</evidence>
<comment type="caution">
    <text evidence="10">The sequence shown here is derived from an EMBL/GenBank/DDBJ whole genome shotgun (WGS) entry which is preliminary data.</text>
</comment>
<dbReference type="Gene3D" id="1.20.1600.10">
    <property type="entry name" value="Outer membrane efflux proteins (OEP)"/>
    <property type="match status" value="1"/>
</dbReference>
<dbReference type="InterPro" id="IPR051906">
    <property type="entry name" value="TolC-like"/>
</dbReference>
<dbReference type="EMBL" id="SJSM01000004">
    <property type="protein sequence ID" value="TCC96962.1"/>
    <property type="molecule type" value="Genomic_DNA"/>
</dbReference>
<dbReference type="PANTHER" id="PTHR30026:SF20">
    <property type="entry name" value="OUTER MEMBRANE PROTEIN TOLC"/>
    <property type="match status" value="1"/>
</dbReference>
<evidence type="ECO:0000256" key="8">
    <source>
        <dbReference type="SAM" id="Coils"/>
    </source>
</evidence>
<dbReference type="InterPro" id="IPR003423">
    <property type="entry name" value="OMP_efflux"/>
</dbReference>
<dbReference type="GO" id="GO:0015562">
    <property type="term" value="F:efflux transmembrane transporter activity"/>
    <property type="evidence" value="ECO:0007669"/>
    <property type="project" value="InterPro"/>
</dbReference>
<sequence length="437" mass="50269">MKRTSIFLLFGCLIFSPWIAAGQQWTLAKCIDYAQQNNLPIQSRQKLSLAADWERKSVTGRLAPKIELKAGIDHYWEIPVQVFPGELVGQPSGTYVPIKLGTPWMGNIGLEANLNLVDPQTWQAIRLSALQQQAKKQELLSFEKTLSKNVRMSYYQLQVLNKSLSLAKDSYHNYQQIHQLITRQYDKGFTDKIVLNQSASTMKDLQNQLQKKKTEVHNALLDLKFWMGFPLGDSLLVNNSYDLEILPASGFIPEELPDYESQKLKVSIAVQELKSAKAAWYPSLSLRSYYSKMGFGQSLDFIGESRWIGSGFIGLQLNVPLFSLSKHFYEPRKQKARLESAELEFKDYQNTQQQHYLKEKQLQEEAIQDLKIQEAQLNLARENVALSYQKLEKGIINMIELRQVQQDLNEATEKLNQSNQNLLQHAVELYYLTDQKL</sequence>
<dbReference type="AlphaFoldDB" id="A0A4R0ND17"/>
<keyword evidence="4" id="KW-1134">Transmembrane beta strand</keyword>
<evidence type="ECO:0000313" key="11">
    <source>
        <dbReference type="Proteomes" id="UP000291117"/>
    </source>
</evidence>
<evidence type="ECO:0000256" key="9">
    <source>
        <dbReference type="SAM" id="SignalP"/>
    </source>
</evidence>
<keyword evidence="3" id="KW-0813">Transport</keyword>
<accession>A0A4R0ND17</accession>
<dbReference type="PANTHER" id="PTHR30026">
    <property type="entry name" value="OUTER MEMBRANE PROTEIN TOLC"/>
    <property type="match status" value="1"/>
</dbReference>
<protein>
    <submittedName>
        <fullName evidence="10">TolC family protein</fullName>
    </submittedName>
</protein>
<dbReference type="OrthoDB" id="367883at2"/>
<comment type="similarity">
    <text evidence="2">Belongs to the outer membrane factor (OMF) (TC 1.B.17) family.</text>
</comment>
<evidence type="ECO:0000256" key="1">
    <source>
        <dbReference type="ARBA" id="ARBA00004442"/>
    </source>
</evidence>
<dbReference type="GO" id="GO:0009279">
    <property type="term" value="C:cell outer membrane"/>
    <property type="evidence" value="ECO:0007669"/>
    <property type="project" value="UniProtKB-SubCell"/>
</dbReference>
<evidence type="ECO:0000256" key="3">
    <source>
        <dbReference type="ARBA" id="ARBA00022448"/>
    </source>
</evidence>
<evidence type="ECO:0000256" key="5">
    <source>
        <dbReference type="ARBA" id="ARBA00022692"/>
    </source>
</evidence>
<proteinExistence type="inferred from homology"/>
<dbReference type="Pfam" id="PF02321">
    <property type="entry name" value="OEP"/>
    <property type="match status" value="2"/>
</dbReference>
<feature type="coiled-coil region" evidence="8">
    <location>
        <begin position="195"/>
        <end position="222"/>
    </location>
</feature>